<accession>A0A7W4WDC3</accession>
<name>A0A7W4WDC3_9GAMM</name>
<dbReference type="EMBL" id="JACHWZ010000013">
    <property type="protein sequence ID" value="MBB3062145.1"/>
    <property type="molecule type" value="Genomic_DNA"/>
</dbReference>
<keyword evidence="2" id="KW-1185">Reference proteome</keyword>
<gene>
    <name evidence="1" type="ORF">FHS09_002989</name>
</gene>
<dbReference type="Proteomes" id="UP000535937">
    <property type="component" value="Unassembled WGS sequence"/>
</dbReference>
<proteinExistence type="predicted"/>
<organism evidence="1 2">
    <name type="scientific">Microbulbifer rhizosphaerae</name>
    <dbReference type="NCBI Taxonomy" id="1562603"/>
    <lineage>
        <taxon>Bacteria</taxon>
        <taxon>Pseudomonadati</taxon>
        <taxon>Pseudomonadota</taxon>
        <taxon>Gammaproteobacteria</taxon>
        <taxon>Cellvibrionales</taxon>
        <taxon>Microbulbiferaceae</taxon>
        <taxon>Microbulbifer</taxon>
    </lineage>
</organism>
<reference evidence="1 2" key="1">
    <citation type="submission" date="2020-08" db="EMBL/GenBank/DDBJ databases">
        <title>Genomic Encyclopedia of Type Strains, Phase III (KMG-III): the genomes of soil and plant-associated and newly described type strains.</title>
        <authorList>
            <person name="Whitman W."/>
        </authorList>
    </citation>
    <scope>NUCLEOTIDE SEQUENCE [LARGE SCALE GENOMIC DNA]</scope>
    <source>
        <strain evidence="1 2">CECT 8799</strain>
    </source>
</reference>
<evidence type="ECO:0000313" key="1">
    <source>
        <dbReference type="EMBL" id="MBB3062145.1"/>
    </source>
</evidence>
<sequence>MRGHRAQLNIKPSLATRFPSLSKGSDIDPDVHMFTEDIHLAIMPIGARTYKQKEFSVEFQGEASDCEMAKEIVGELAEFDRYDTAGMVCDAVDNIARYLAWEGQAAFEIIKYEERIYINGFTSKNLFKLFNWYLQIIPPGDRDLWKRKFSLIGKEKVWKVEIPHELGGVRGYKNILEKLRKYNHLGPSFYRRDLERGIAAKGFDFFKYVRSSEIYFNSVTRAWGWNRRDWSQDKCTEFYSFHRMLNFKYAQALLREHIIEEINRLLGRLEIKCKLIVTGLPTSSDILQIRNDMQKGELSFTAVSDKVAM</sequence>
<dbReference type="AlphaFoldDB" id="A0A7W4WDC3"/>
<comment type="caution">
    <text evidence="1">The sequence shown here is derived from an EMBL/GenBank/DDBJ whole genome shotgun (WGS) entry which is preliminary data.</text>
</comment>
<evidence type="ECO:0000313" key="2">
    <source>
        <dbReference type="Proteomes" id="UP000535937"/>
    </source>
</evidence>
<protein>
    <submittedName>
        <fullName evidence="1">Uncharacterized protein</fullName>
    </submittedName>
</protein>